<dbReference type="PRINTS" id="PR00081">
    <property type="entry name" value="GDHRDH"/>
</dbReference>
<dbReference type="InterPro" id="IPR002347">
    <property type="entry name" value="SDR_fam"/>
</dbReference>
<dbReference type="InterPro" id="IPR020904">
    <property type="entry name" value="Sc_DH/Rdtase_CS"/>
</dbReference>
<dbReference type="PANTHER" id="PTHR42879:SF2">
    <property type="entry name" value="3-OXOACYL-[ACYL-CARRIER-PROTEIN] REDUCTASE FABG"/>
    <property type="match status" value="1"/>
</dbReference>
<accession>A0ABS1YFE6</accession>
<reference evidence="2 3" key="1">
    <citation type="submission" date="2021-01" db="EMBL/GenBank/DDBJ databases">
        <title>Draft genome sequence of Micromonospora sp. strain STR1s_6.</title>
        <authorList>
            <person name="Karlyshev A."/>
            <person name="Jawad R."/>
        </authorList>
    </citation>
    <scope>NUCLEOTIDE SEQUENCE [LARGE SCALE GENOMIC DNA]</scope>
    <source>
        <strain evidence="2 3">STR1S-6</strain>
    </source>
</reference>
<dbReference type="PRINTS" id="PR00080">
    <property type="entry name" value="SDRFAMILY"/>
</dbReference>
<sequence>MRGALVNNRNVIVTGASSGIGKATALCLAERGFDVGIGYQRGRAAAEDVAATIRAIGRRAVPFALDHREPARAAAAVVEAADELGGLDGFVNNAAVNRRSAFLEETVEEWNELLTVDLTGPFACAQAAARVLVAQGRGGRIVNVSSVHDSVPIRGGSAYCAAKGGLLMLTRVMALELAEHGISVTAVSPGETATPMNGVPDDVDAAEITRPAIPAGRPGRAREVAALVAYLLQPEAGYLTGTTITIDGGLTLMSAIPNQEYAHGI</sequence>
<dbReference type="InterPro" id="IPR036291">
    <property type="entry name" value="NAD(P)-bd_dom_sf"/>
</dbReference>
<name>A0ABS1YFE6_9ACTN</name>
<dbReference type="Pfam" id="PF13561">
    <property type="entry name" value="adh_short_C2"/>
    <property type="match status" value="1"/>
</dbReference>
<dbReference type="InterPro" id="IPR050259">
    <property type="entry name" value="SDR"/>
</dbReference>
<keyword evidence="3" id="KW-1185">Reference proteome</keyword>
<evidence type="ECO:0000313" key="2">
    <source>
        <dbReference type="EMBL" id="MBM0276135.1"/>
    </source>
</evidence>
<dbReference type="EMBL" id="JAEVHL010000044">
    <property type="protein sequence ID" value="MBM0276135.1"/>
    <property type="molecule type" value="Genomic_DNA"/>
</dbReference>
<organism evidence="2 3">
    <name type="scientific">Micromonospora tarensis</name>
    <dbReference type="NCBI Taxonomy" id="2806100"/>
    <lineage>
        <taxon>Bacteria</taxon>
        <taxon>Bacillati</taxon>
        <taxon>Actinomycetota</taxon>
        <taxon>Actinomycetes</taxon>
        <taxon>Micromonosporales</taxon>
        <taxon>Micromonosporaceae</taxon>
        <taxon>Micromonospora</taxon>
    </lineage>
</organism>
<dbReference type="Proteomes" id="UP000622245">
    <property type="component" value="Unassembled WGS sequence"/>
</dbReference>
<dbReference type="SUPFAM" id="SSF51735">
    <property type="entry name" value="NAD(P)-binding Rossmann-fold domains"/>
    <property type="match status" value="1"/>
</dbReference>
<protein>
    <submittedName>
        <fullName evidence="2">SDR family oxidoreductase</fullName>
    </submittedName>
</protein>
<gene>
    <name evidence="2" type="ORF">JM949_12135</name>
</gene>
<dbReference type="NCBIfam" id="NF009384">
    <property type="entry name" value="PRK12743.1"/>
    <property type="match status" value="1"/>
</dbReference>
<proteinExistence type="inferred from homology"/>
<dbReference type="PROSITE" id="PS00061">
    <property type="entry name" value="ADH_SHORT"/>
    <property type="match status" value="1"/>
</dbReference>
<evidence type="ECO:0000313" key="3">
    <source>
        <dbReference type="Proteomes" id="UP000622245"/>
    </source>
</evidence>
<comment type="similarity">
    <text evidence="1">Belongs to the short-chain dehydrogenases/reductases (SDR) family.</text>
</comment>
<evidence type="ECO:0000256" key="1">
    <source>
        <dbReference type="ARBA" id="ARBA00006484"/>
    </source>
</evidence>
<comment type="caution">
    <text evidence="2">The sequence shown here is derived from an EMBL/GenBank/DDBJ whole genome shotgun (WGS) entry which is preliminary data.</text>
</comment>
<dbReference type="PANTHER" id="PTHR42879">
    <property type="entry name" value="3-OXOACYL-(ACYL-CARRIER-PROTEIN) REDUCTASE"/>
    <property type="match status" value="1"/>
</dbReference>
<dbReference type="Gene3D" id="3.40.50.720">
    <property type="entry name" value="NAD(P)-binding Rossmann-like Domain"/>
    <property type="match status" value="1"/>
</dbReference>
<dbReference type="CDD" id="cd05233">
    <property type="entry name" value="SDR_c"/>
    <property type="match status" value="1"/>
</dbReference>